<evidence type="ECO:0000313" key="12">
    <source>
        <dbReference type="Proteomes" id="UP000321379"/>
    </source>
</evidence>
<dbReference type="Pfam" id="PF03610">
    <property type="entry name" value="EIIA-man"/>
    <property type="match status" value="1"/>
</dbReference>
<evidence type="ECO:0000259" key="9">
    <source>
        <dbReference type="PROSITE" id="PS51096"/>
    </source>
</evidence>
<evidence type="ECO:0000313" key="11">
    <source>
        <dbReference type="EMBL" id="TXN31839.1"/>
    </source>
</evidence>
<dbReference type="GO" id="GO:0009401">
    <property type="term" value="P:phosphoenolpyruvate-dependent sugar phosphotransferase system"/>
    <property type="evidence" value="ECO:0007669"/>
    <property type="project" value="InterPro"/>
</dbReference>
<accession>A0A5C8UV14</accession>
<dbReference type="EC" id="2.7.1.121" evidence="4"/>
<evidence type="ECO:0000259" key="10">
    <source>
        <dbReference type="PROSITE" id="PS51350"/>
    </source>
</evidence>
<dbReference type="InterPro" id="IPR036662">
    <property type="entry name" value="PTS_EIIA_man-typ_sf"/>
</dbReference>
<dbReference type="InterPro" id="IPR004701">
    <property type="entry name" value="PTS_EIIA_man-typ"/>
</dbReference>
<feature type="domain" description="PTS EIIA type-4" evidence="9">
    <location>
        <begin position="3"/>
        <end position="129"/>
    </location>
</feature>
<evidence type="ECO:0000256" key="6">
    <source>
        <dbReference type="ARBA" id="ARBA00022679"/>
    </source>
</evidence>
<proteinExistence type="predicted"/>
<dbReference type="EMBL" id="VRMG01000004">
    <property type="protein sequence ID" value="TXN31839.1"/>
    <property type="molecule type" value="Genomic_DNA"/>
</dbReference>
<dbReference type="Gene3D" id="3.40.50.510">
    <property type="entry name" value="Phosphotransferase system, mannose-type IIA component"/>
    <property type="match status" value="1"/>
</dbReference>
<dbReference type="PROSITE" id="PS51096">
    <property type="entry name" value="PTS_EIIA_TYPE_4"/>
    <property type="match status" value="1"/>
</dbReference>
<sequence length="233" mass="23068">MAKVGIVVVSHSDKIATGLVELAGQMAATTTIRGAGGTDYGGIGTSFDKVTEAIASADSGAGVVILCDLGSAVLTAETALEFLDDEVRSRVRIADAPLVEGAVAAAVAAESGESLAAVFAAAESANSAHEPRSAPSAPASSEPPAAGADAPVSAHAVLVNKDGLHARPAAEFVKLASTFDARVTVNGVDAKSLLRIMSLGLAMGSEVTIEATGTDARKAVDGLNALVLSGFGE</sequence>
<evidence type="ECO:0000256" key="2">
    <source>
        <dbReference type="ARBA" id="ARBA00002788"/>
    </source>
</evidence>
<dbReference type="InterPro" id="IPR012844">
    <property type="entry name" value="DhaM_N"/>
</dbReference>
<dbReference type="GO" id="GO:0047324">
    <property type="term" value="F:phosphoenolpyruvate-glycerone phosphotransferase activity"/>
    <property type="evidence" value="ECO:0007669"/>
    <property type="project" value="UniProtKB-EC"/>
</dbReference>
<organism evidence="11 12">
    <name type="scientific">Lacisediminihabitans profunda</name>
    <dbReference type="NCBI Taxonomy" id="2594790"/>
    <lineage>
        <taxon>Bacteria</taxon>
        <taxon>Bacillati</taxon>
        <taxon>Actinomycetota</taxon>
        <taxon>Actinomycetes</taxon>
        <taxon>Micrococcales</taxon>
        <taxon>Microbacteriaceae</taxon>
        <taxon>Lacisediminihabitans</taxon>
    </lineage>
</organism>
<name>A0A5C8UV14_9MICO</name>
<dbReference type="RefSeq" id="WP_147782089.1">
    <property type="nucleotide sequence ID" value="NZ_VRMG01000004.1"/>
</dbReference>
<evidence type="ECO:0000256" key="7">
    <source>
        <dbReference type="ARBA" id="ARBA00046577"/>
    </source>
</evidence>
<keyword evidence="12" id="KW-1185">Reference proteome</keyword>
<evidence type="ECO:0000256" key="1">
    <source>
        <dbReference type="ARBA" id="ARBA00001113"/>
    </source>
</evidence>
<dbReference type="PROSITE" id="PS00369">
    <property type="entry name" value="PTS_HPR_HIS"/>
    <property type="match status" value="1"/>
</dbReference>
<gene>
    <name evidence="11" type="ORF">FVP33_02585</name>
</gene>
<evidence type="ECO:0000256" key="5">
    <source>
        <dbReference type="ARBA" id="ARBA00020422"/>
    </source>
</evidence>
<dbReference type="Pfam" id="PF00381">
    <property type="entry name" value="PTS-HPr"/>
    <property type="match status" value="1"/>
</dbReference>
<dbReference type="PRINTS" id="PR00107">
    <property type="entry name" value="PHOSPHOCPHPR"/>
</dbReference>
<dbReference type="PROSITE" id="PS51350">
    <property type="entry name" value="PTS_HPR_DOM"/>
    <property type="match status" value="1"/>
</dbReference>
<dbReference type="SUPFAM" id="SSF55594">
    <property type="entry name" value="HPr-like"/>
    <property type="match status" value="1"/>
</dbReference>
<feature type="domain" description="HPr" evidence="10">
    <location>
        <begin position="151"/>
        <end position="233"/>
    </location>
</feature>
<dbReference type="InterPro" id="IPR000032">
    <property type="entry name" value="HPr-like"/>
</dbReference>
<dbReference type="CDD" id="cd00367">
    <property type="entry name" value="PTS-HPr_like"/>
    <property type="match status" value="1"/>
</dbReference>
<dbReference type="NCBIfam" id="TIGR01003">
    <property type="entry name" value="PTS_HPr_family"/>
    <property type="match status" value="1"/>
</dbReference>
<dbReference type="GO" id="GO:0016020">
    <property type="term" value="C:membrane"/>
    <property type="evidence" value="ECO:0007669"/>
    <property type="project" value="InterPro"/>
</dbReference>
<comment type="function">
    <text evidence="2">Component of the dihydroxyacetone kinase complex, which is responsible for the phosphoenolpyruvate (PEP)-dependent phosphorylation of dihydroxyacetone. DhaM serves as the phosphoryl donor. Is phosphorylated by phosphoenolpyruvate in an EI- and HPr-dependent reaction, and a phosphorelay system on histidine residues finally leads to phosphoryl transfer to DhaL and dihydroxyacetone.</text>
</comment>
<dbReference type="InterPro" id="IPR001020">
    <property type="entry name" value="PTS_HPr_His_P_site"/>
</dbReference>
<keyword evidence="6" id="KW-0808">Transferase</keyword>
<reference evidence="11 12" key="1">
    <citation type="submission" date="2019-08" db="EMBL/GenBank/DDBJ databases">
        <title>Bacterial whole genome sequence for Glaciihabitans sp. CHu50b-6-2.</title>
        <authorList>
            <person name="Jin L."/>
        </authorList>
    </citation>
    <scope>NUCLEOTIDE SEQUENCE [LARGE SCALE GENOMIC DNA]</scope>
    <source>
        <strain evidence="11 12">CHu50b-6-2</strain>
    </source>
</reference>
<dbReference type="InterPro" id="IPR035895">
    <property type="entry name" value="HPr-like_sf"/>
</dbReference>
<dbReference type="Proteomes" id="UP000321379">
    <property type="component" value="Unassembled WGS sequence"/>
</dbReference>
<dbReference type="SUPFAM" id="SSF53062">
    <property type="entry name" value="PTS system fructose IIA component-like"/>
    <property type="match status" value="1"/>
</dbReference>
<protein>
    <recommendedName>
        <fullName evidence="5">Phosphocarrier protein HPr</fullName>
        <ecNumber evidence="4">2.7.1.121</ecNumber>
    </recommendedName>
</protein>
<comment type="function">
    <text evidence="3">General (non sugar-specific) component of the phosphoenolpyruvate-dependent sugar phosphotransferase system (sugar PTS). This major carbohydrate active-transport system catalyzes the phosphorylation of incoming sugar substrates concomitantly with their translocation across the cell membrane. The phosphoryl group from phosphoenolpyruvate (PEP) is transferred to the phosphoryl carrier protein HPr by enzyme I. Phospho-HPr then transfers it to the PTS EIIA domain.</text>
</comment>
<comment type="caution">
    <text evidence="11">The sequence shown here is derived from an EMBL/GenBank/DDBJ whole genome shotgun (WGS) entry which is preliminary data.</text>
</comment>
<feature type="region of interest" description="Disordered" evidence="8">
    <location>
        <begin position="128"/>
        <end position="148"/>
    </location>
</feature>
<comment type="catalytic activity">
    <reaction evidence="1">
        <text>dihydroxyacetone + phosphoenolpyruvate = dihydroxyacetone phosphate + pyruvate</text>
        <dbReference type="Rhea" id="RHEA:18381"/>
        <dbReference type="ChEBI" id="CHEBI:15361"/>
        <dbReference type="ChEBI" id="CHEBI:16016"/>
        <dbReference type="ChEBI" id="CHEBI:57642"/>
        <dbReference type="ChEBI" id="CHEBI:58702"/>
        <dbReference type="EC" id="2.7.1.121"/>
    </reaction>
</comment>
<dbReference type="GO" id="GO:0019563">
    <property type="term" value="P:glycerol catabolic process"/>
    <property type="evidence" value="ECO:0007669"/>
    <property type="project" value="InterPro"/>
</dbReference>
<evidence type="ECO:0000256" key="4">
    <source>
        <dbReference type="ARBA" id="ARBA00012095"/>
    </source>
</evidence>
<dbReference type="PANTHER" id="PTHR38594:SF1">
    <property type="entry name" value="PEP-DEPENDENT DIHYDROXYACETONE KINASE, PHOSPHORYL DONOR SUBUNIT DHAM"/>
    <property type="match status" value="1"/>
</dbReference>
<dbReference type="Gene3D" id="3.30.1340.10">
    <property type="entry name" value="HPr-like"/>
    <property type="match status" value="1"/>
</dbReference>
<dbReference type="PANTHER" id="PTHR38594">
    <property type="entry name" value="PEP-DEPENDENT DIHYDROXYACETONE KINASE, PHOSPHORYL DONOR SUBUNIT DHAM"/>
    <property type="match status" value="1"/>
</dbReference>
<comment type="subunit">
    <text evidence="7">Homodimer. The dihydroxyacetone kinase complex is composed of a homodimer of DhaM, a homodimer of DhaK and the subunit DhaL.</text>
</comment>
<dbReference type="InterPro" id="IPR039643">
    <property type="entry name" value="DhaM"/>
</dbReference>
<evidence type="ECO:0000256" key="8">
    <source>
        <dbReference type="SAM" id="MobiDB-lite"/>
    </source>
</evidence>
<dbReference type="AlphaFoldDB" id="A0A5C8UV14"/>
<evidence type="ECO:0000256" key="3">
    <source>
        <dbReference type="ARBA" id="ARBA00003681"/>
    </source>
</evidence>
<dbReference type="NCBIfam" id="TIGR02364">
    <property type="entry name" value="dha_pts"/>
    <property type="match status" value="1"/>
</dbReference>